<dbReference type="Pfam" id="PF12781">
    <property type="entry name" value="AAA_9"/>
    <property type="match status" value="2"/>
</dbReference>
<dbReference type="FunFam" id="3.40.50.300:FF:000411">
    <property type="entry name" value="dynein heavy chain 17, axonemal"/>
    <property type="match status" value="1"/>
</dbReference>
<evidence type="ECO:0000256" key="5">
    <source>
        <dbReference type="ARBA" id="ARBA00022737"/>
    </source>
</evidence>
<evidence type="ECO:0000256" key="7">
    <source>
        <dbReference type="ARBA" id="ARBA00022840"/>
    </source>
</evidence>
<dbReference type="InterPro" id="IPR027417">
    <property type="entry name" value="P-loop_NTPase"/>
</dbReference>
<dbReference type="Gene3D" id="1.20.1270.280">
    <property type="match status" value="1"/>
</dbReference>
<dbReference type="Gene3D" id="3.10.490.20">
    <property type="match status" value="1"/>
</dbReference>
<dbReference type="SMART" id="SM00382">
    <property type="entry name" value="AAA"/>
    <property type="match status" value="3"/>
</dbReference>
<dbReference type="Gene3D" id="6.10.140.1060">
    <property type="match status" value="1"/>
</dbReference>
<evidence type="ECO:0000256" key="10">
    <source>
        <dbReference type="ARBA" id="ARBA00023069"/>
    </source>
</evidence>
<keyword evidence="8" id="KW-0243">Dynein</keyword>
<dbReference type="FunFam" id="3.40.50.300:FF:002141">
    <property type="entry name" value="Dynein heavy chain"/>
    <property type="match status" value="1"/>
</dbReference>
<dbReference type="Pfam" id="PF17852">
    <property type="entry name" value="Dynein_AAA_lid"/>
    <property type="match status" value="1"/>
</dbReference>
<dbReference type="GO" id="GO:0045505">
    <property type="term" value="F:dynein intermediate chain binding"/>
    <property type="evidence" value="ECO:0007669"/>
    <property type="project" value="InterPro"/>
</dbReference>
<evidence type="ECO:0000256" key="9">
    <source>
        <dbReference type="ARBA" id="ARBA00023054"/>
    </source>
</evidence>
<dbReference type="InterPro" id="IPR042222">
    <property type="entry name" value="Dynein_2_N"/>
</dbReference>
<dbReference type="InterPro" id="IPR041658">
    <property type="entry name" value="AAA_lid_11"/>
</dbReference>
<keyword evidence="10" id="KW-0969">Cilium</keyword>
<dbReference type="InterPro" id="IPR004273">
    <property type="entry name" value="Dynein_heavy_D6_P-loop"/>
</dbReference>
<feature type="domain" description="AAA+ ATPase" evidence="15">
    <location>
        <begin position="1896"/>
        <end position="2060"/>
    </location>
</feature>
<dbReference type="InParanoid" id="L5JXW7"/>
<proteinExistence type="inferred from homology"/>
<dbReference type="InterPro" id="IPR042228">
    <property type="entry name" value="Dynein_linker_3"/>
</dbReference>
<evidence type="ECO:0000256" key="6">
    <source>
        <dbReference type="ARBA" id="ARBA00022741"/>
    </source>
</evidence>
<organism evidence="16 17">
    <name type="scientific">Pteropus alecto</name>
    <name type="common">Black flying fox</name>
    <dbReference type="NCBI Taxonomy" id="9402"/>
    <lineage>
        <taxon>Eukaryota</taxon>
        <taxon>Metazoa</taxon>
        <taxon>Chordata</taxon>
        <taxon>Craniata</taxon>
        <taxon>Vertebrata</taxon>
        <taxon>Euteleostomi</taxon>
        <taxon>Mammalia</taxon>
        <taxon>Eutheria</taxon>
        <taxon>Laurasiatheria</taxon>
        <taxon>Chiroptera</taxon>
        <taxon>Yinpterochiroptera</taxon>
        <taxon>Pteropodoidea</taxon>
        <taxon>Pteropodidae</taxon>
        <taxon>Pteropodinae</taxon>
        <taxon>Pteropus</taxon>
    </lineage>
</organism>
<dbReference type="Gene3D" id="1.20.920.20">
    <property type="match status" value="1"/>
</dbReference>
<keyword evidence="17" id="KW-1185">Reference proteome</keyword>
<dbReference type="Pfam" id="PF12774">
    <property type="entry name" value="AAA_6"/>
    <property type="match status" value="2"/>
</dbReference>
<dbReference type="FunFam" id="1.10.472.130:FF:000001">
    <property type="entry name" value="Dynein, axonemal, heavy chain 9"/>
    <property type="match status" value="1"/>
</dbReference>
<dbReference type="FunFam" id="3.40.50.300:FF:000044">
    <property type="entry name" value="Dynein heavy chain 5, axonemal"/>
    <property type="match status" value="1"/>
</dbReference>
<dbReference type="eggNOG" id="KOG3595">
    <property type="taxonomic scope" value="Eukaryota"/>
</dbReference>
<dbReference type="Gene3D" id="1.10.472.130">
    <property type="match status" value="1"/>
</dbReference>
<dbReference type="Gene3D" id="1.10.8.710">
    <property type="match status" value="1"/>
</dbReference>
<dbReference type="EMBL" id="KB031076">
    <property type="protein sequence ID" value="ELK03882.1"/>
    <property type="molecule type" value="Genomic_DNA"/>
</dbReference>
<dbReference type="FunFam" id="1.10.287.2620:FF:000004">
    <property type="entry name" value="Dynein axonemal heavy chain 17"/>
    <property type="match status" value="1"/>
</dbReference>
<evidence type="ECO:0000256" key="3">
    <source>
        <dbReference type="ARBA" id="ARBA00022490"/>
    </source>
</evidence>
<dbReference type="InterPro" id="IPR041228">
    <property type="entry name" value="Dynein_C"/>
</dbReference>
<dbReference type="InterPro" id="IPR013602">
    <property type="entry name" value="Dynein_heavy_linker"/>
</dbReference>
<dbReference type="InterPro" id="IPR003593">
    <property type="entry name" value="AAA+_ATPase"/>
</dbReference>
<keyword evidence="9 14" id="KW-0175">Coiled coil</keyword>
<evidence type="ECO:0000256" key="11">
    <source>
        <dbReference type="ARBA" id="ARBA00023175"/>
    </source>
</evidence>
<dbReference type="FunFam" id="1.10.8.1220:FF:000001">
    <property type="entry name" value="Dynein axonemal heavy chain 5"/>
    <property type="match status" value="1"/>
</dbReference>
<dbReference type="Gene3D" id="1.20.920.30">
    <property type="match status" value="1"/>
</dbReference>
<evidence type="ECO:0000256" key="4">
    <source>
        <dbReference type="ARBA" id="ARBA00022701"/>
    </source>
</evidence>
<dbReference type="InterPro" id="IPR035699">
    <property type="entry name" value="AAA_6"/>
</dbReference>
<dbReference type="FunCoup" id="L5JXW7">
    <property type="interactions" value="252"/>
</dbReference>
<dbReference type="FunFam" id="1.20.58.1120:FF:000002">
    <property type="entry name" value="Dynein heavy chain 9, axonemal"/>
    <property type="match status" value="1"/>
</dbReference>
<dbReference type="Gene3D" id="1.10.8.1220">
    <property type="match status" value="1"/>
</dbReference>
<dbReference type="GO" id="GO:0007018">
    <property type="term" value="P:microtubule-based movement"/>
    <property type="evidence" value="ECO:0007669"/>
    <property type="project" value="InterPro"/>
</dbReference>
<keyword evidence="7" id="KW-0067">ATP-binding</keyword>
<dbReference type="Pfam" id="PF17857">
    <property type="entry name" value="AAA_lid_1"/>
    <property type="match status" value="1"/>
</dbReference>
<dbReference type="Pfam" id="PF12775">
    <property type="entry name" value="AAA_7"/>
    <property type="match status" value="1"/>
</dbReference>
<dbReference type="GO" id="GO:0005524">
    <property type="term" value="F:ATP binding"/>
    <property type="evidence" value="ECO:0007669"/>
    <property type="project" value="UniProtKB-KW"/>
</dbReference>
<keyword evidence="12" id="KW-0206">Cytoskeleton</keyword>
<keyword evidence="11" id="KW-0505">Motor protein</keyword>
<dbReference type="Pfam" id="PF12780">
    <property type="entry name" value="AAA_8"/>
    <property type="match status" value="1"/>
</dbReference>
<keyword evidence="4" id="KW-0493">Microtubule</keyword>
<dbReference type="FunFam" id="1.20.140.100:FF:000007">
    <property type="entry name" value="Dynein axonemal heavy chain 9"/>
    <property type="match status" value="1"/>
</dbReference>
<dbReference type="Gene3D" id="3.40.50.300">
    <property type="entry name" value="P-loop containing nucleotide triphosphate hydrolases"/>
    <property type="match status" value="5"/>
</dbReference>
<evidence type="ECO:0000256" key="13">
    <source>
        <dbReference type="ARBA" id="ARBA00023273"/>
    </source>
</evidence>
<comment type="similarity">
    <text evidence="2">Belongs to the dynein heavy chain family.</text>
</comment>
<dbReference type="InterPro" id="IPR035706">
    <property type="entry name" value="AAA_9"/>
</dbReference>
<dbReference type="FunFam" id="1.20.920.30:FF:000003">
    <property type="entry name" value="Dynein axonemal heavy chain 17"/>
    <property type="match status" value="1"/>
</dbReference>
<evidence type="ECO:0000259" key="15">
    <source>
        <dbReference type="SMART" id="SM00382"/>
    </source>
</evidence>
<protein>
    <submittedName>
        <fullName evidence="16">Dynein heavy chain 9, axonemal</fullName>
    </submittedName>
</protein>
<dbReference type="InterPro" id="IPR043157">
    <property type="entry name" value="Dynein_AAA1S"/>
</dbReference>
<feature type="coiled-coil region" evidence="14">
    <location>
        <begin position="3348"/>
        <end position="3396"/>
    </location>
</feature>
<keyword evidence="6" id="KW-0547">Nucleotide-binding</keyword>
<dbReference type="Pfam" id="PF12777">
    <property type="entry name" value="MT"/>
    <property type="match status" value="1"/>
</dbReference>
<dbReference type="Pfam" id="PF08393">
    <property type="entry name" value="DHC_N2"/>
    <property type="match status" value="1"/>
</dbReference>
<dbReference type="InterPro" id="IPR013594">
    <property type="entry name" value="Dynein_heavy_tail"/>
</dbReference>
<dbReference type="Pfam" id="PF18198">
    <property type="entry name" value="AAA_lid_11"/>
    <property type="match status" value="1"/>
</dbReference>
<dbReference type="Pfam" id="PF18199">
    <property type="entry name" value="Dynein_C"/>
    <property type="match status" value="1"/>
</dbReference>
<sequence>MPSAEERSALAEENAHQEPGVDPRLRLLGAYVVQSLRLAAGAWERWAGTAEAEQLLHAFLDRDAAEGPRPLLVVRPGPGGLAVQPGLDAGLPESSTPRAKGLFFLRTRPEPPGPNSLRGAVLCGDVPAAPLEHLAALFSEVVIPVLANEKNHLDWPHVVCQDVQQHAHSLQCDLLVILEQVRGKTLLPLPVGSEKMKFVDSESKTLLDSTDKSVIYAIESAVIQWIHQVQVVLKRKSSQPLLQGDNPTPKVELEFWKSRSEDLEYIYNQLRTIKVRGMVGLLDKLQSSYFPAFQAMFRDVVAALTEAQDIHTHLMPLYHHLETLEGMEFPEVKPWLRPLLHVVCLIWASCKSYRSPGRLTVLLQEICNLLIQQASDYLSPEDLMRSEVEESQRKLQVVMDTLNFFKQIFQDRRENLHTYFKEDQEVKEWDFQSSLVFVRLDGFLRRLHMVQDLLKTILDFHKLDKLEFSGIRGNALSQQVQQMYDEFQEMHRIFSEFSYDCLDPQGMEFENDVSKFNQRVEDLDRRLGTIFIQAFDDAPDLEHAFKLLDIAGSLLERPLVAQDTSDKYLVLIKMFNKDLDTVRIIYNQHVQEEEELGELVEKVALSQALKGGEIDSQGEEEKTSEEAKTVDYVEGFSLVHKNMPSVAGGLRWAQDLRQRIQDPFANFRCIAHLYETKLYEDWCQTVSEKSQYNLSQPLLKRDPETKQITVNFNPQLISVLKEMSYLHPRQMKHFPETAAVMFSSREFYRQLVANLELMANWYNKVMKTLLEVEFPLVEEVLQNIDLCLRAAEETLNWKTEGAGIWDYVIQITNSIHDLEQRIQKTKDNVEEIQNIMKTWVSPIFKRKDGKKECLLSMDDQHERMEKYYNHIKESGLKIHALVQGDLQYGNVYKVVNDNLHLFSVDPTSNIWKTYVNYIDDMLLDGFFLAIECSLKYLLENTECKAGLTPIFEAQMSLEIPEIVFSPSLESGVRGGFYDIVEGLIASIFRISSLVPRLSPQNSSPHYQVDMEGMADLAKMRNMLMERVQSMMALCYLYQNTFSQYSYLYVEDRKEILGQFLLYGHVLTPEEIEAHAEDSIPENPPLLHQFKAQIDSYEKLYEDVCRLEPIKVFDNWMKIDVRPFKASLLNIIKRWSLMFKQHLIDYVTNSLADLEVFIKNSESSLLKKVEKGDFEGLVEIMRHLIALKERQSSTDEMFEPLKQTIELLKIYEQELPETVFKQLEELPEKWNNIKKLAITVRQNVAPLQANEVTLLRQRCTAFEVEQQQFWERFHKEAPFRFNSTDPHQMLDAKHIEIQQMESTMASISDSATLFEVNVPDYKQLKQCRKEVCQLKELWDTISMVIFNIYAWETTTWRNINVEAMDLECKRFIRHIRNLDKEVRAWDAFIGLESTVLNTLTSLRAVAELQNSAIRDRHWRQLMQATGVSFTMDEGTTLAHLLQLQLHHFEDEVRGIVDKAVKEMGMEKTLKELQTTWASMEFQYEPHPRTNIPLLHLDEDLIEVLEDNQVQLQNLMMSKYIAFFLEEVSGWQKKLSTADAVISVWFDVQQTWSHLESIFIGSEDIRAQLPQDSERFEGIDNDFKELALDAQKTPNVVEATNKSGLYEKLEDIQRRLYLCEKALMEYLDTKRLAFPRFYFLSSPDLLDILSNGTAPQQVQRHLSKLFDNMAKMQFQLDASEKPTKISLGMYSKEEEYVAFSEPCDCSGQVEIWLNHVLAHMKATVRHEMTEGVTAYEEKPREQWLFDYPAQVALTCTQIWWTTEVGIAFARLEEGYENAMKDYYKKQVAQLKTLITMLIGQLSKGDRQKIMTICTIDVHARDVVAKMIAQKVDNAQAFLWLSQLRHRWDDEAKHCFADICDAQFLYSYEYLGNTPRLVITPLTDRCYITLTQSLHLTMSGAPAGPAGTGKTETTKDLGRALGTMVYVFNCSEQMDYKKTSGPLIPLELVNLPVNISTMESASTGESCGNIYKGLAQTGAWGCFDEFNRISVEVLSVVAVQVKSIQDAIRDKKQRFNFLGEEISLNPSVGIFITMNPGYAGRTELPENLKALFRPCAMVVPDFELICEIMLVAEGFIEARLLARKFITLYQLCKELLSKQDHYDWGLRAIKSVLVVAGSLKRGDPDRSEDQVLMRSLRDFNIPKIVTDDMPVFMGLIGDLFPTLNVPRRRDLNFEAVVKKAVVDLKLQAEDNFVLKVVQLEELLAIRHSVFVVGSAGTGKSQVLRSLYKTYQIMKRRPVWTDLNPKAVTNDELFGIINPATREWKDGLFSSIMRELANITHDGPKWILLDGDIDPMWIESLNTVMDDNKVLTLASNERILLNPTMRLLFEISHLRTATPATVSRAGILYINPGDLGWNPPVSSWIDKREIQTERANLTILFDKYLPICLDTLRTRFKKIIPIPEQSMVQMLCHLLECLLTVEDIPADCPKETYELYFVFAAIWAFGGAMIQDQLVDYRAEFSKWWLTEFKTVKFPSQGTIFDYYIDPETKKFELWSKLIPQFEFEPEMPLQACLVHTSETIRVCYFMERLMKKRRPVMLVGTAGTGKSVLVGAQLASLDPEKYLMKNVPFNYYTTSAMLQGVLEKPLEKKAGRNYGPPGNKKLIYFIDDMNMPEVDAYGTVQPHTIIRQHLDYGHWYDRNKLSLKEIMNVQYVSCMNPTAGSFTINPRLQRHFSVFVLSFPGADALSSIYSTILTHHLKLGNFPASLQKSIPQLINLALTFHQKIATTFLPTAIKFHYIFNLRDFANIFQGILFSSVECIKSTQDLVKLYLHESNRVYRDKMVEENDFDLFDKIQTEVVKKIFDDIEETMEQTRSLNMYCHFANGIGEPKYMPVQSWELLTQTLVEALENHNEVNTVMDLVLFEDAIRHVCHINRILESPRGNALLVGVGGSGKQSLTRLAAFISSMDVFQITLRKGYQIPDFKMDLASLCLKAGVKNLSMVFLMTDSQVADEKFLVFINDLLASGEIPDLYSDDEVENIISNVRNEVKSQGLVDNRENCWKFFIDRVRQQLKVTLCFSPVGNKLRVRSRKFPAIVNCTAIDWFHEWPQQALESVSLCFLQNTEGIEPTIKQSISKFMAFVHTSVNETSQSYLSNEQRYNYTTPKSFLEFIRLYQSLLRRNGKELKTKMERLENGLLKLHSTAAQVDDLKAKLATQEVELKQKNEDADKLIQVVGVETEKVSREKAMVDEEEHKVALIMLEVKQKQKDCEEDLAKAEPALTAAQAALNTLNKTNLTELKSFGSPPLAVSNVSAAVMALMAPGGKVPKDRSWKAAKVVMAKVDGFLDSLINFDKENIHENCLKAIRPYLQDPEFNPEFVATKSYAAAGLCSWVINIVRFYEVFCDVEPKRQALSKATSDLTAAQEKLAAIKAKITQLNENLAKLTAKFEKATADKLKCQQEAEVTAGTISLANRLVGGLASENVRWAEAVQNFKQQERKLCGDILFIAAFISYLGFFTKKYRQSLMDETWRPYLSQLKVPIPVTPTLDPLRMLTDDANVAAWQNEGLPADRMSMENATILINCERWPLMVDPQLQGIKWIKNKYGEDLRVTQIGQKGYLQTIEHALEAGDVVMIENLEESIDPVLGPLLGREFIKKGRDGLEDQLLAAVVSMERPDLEQLKSDLTKQQNVFKITLKTLEDNLLSCLSSASGNFLGETALVENLEITKQTAAEVEEKVQEAKVTEVQINEAREHYRPAAARASLLYFIMNDLSKIHPMYRFSLKAFSIVFQKAVEKSAPSESLKERVTNLIDSITFSVYQYTTRGLFECDKLTYLAQLTFQIILMNQEVNAAELDFLLRSPVQAGVTSPVEFLSHQAWGGIKALSSMEEFCNLDRDIEGSAKSWKKFVESECPEKEKFPQEWKNKTALQRLCMMRAMRPDRMTYAMRDFVEETLGSKYVVGRTLDFATSFEESGPATPMFFILSPGVNPLKDVENQGKKLGYTFNNRNFHNVSLGQGQEVVAEAALDLAAKKGHWVILQNIHLVAKWLSTLEKKLEEHSKNSHPEFRVFISAEPAPSPEGHIIPQGILENSIKITNEPPTGMHANLHKALDNFTQDTLEMCSREMEFKSILFALCYFHAVVAERRKFGPQGWNRSYPFNTGDLTISVNVLYNFLEANAKVPFDDLRYLFGEIMYGGHITDDWDRRLCRTYLEEFIKPEMLEGDLSLAPGFPLPGNMDYNSYHQYIDTELPPESPYLYGLHPNAEIGFLTQTSEKLFRTVLELQPQDSQAGHGAGAMREEKVKARLEEILERVTDEFNIQELMAKVEERTPYIVVAFQECERMNILTREIQHSLRELDLSLKGELTMTSDMENLQNALYLDTVPESWARRAYPSTAGLAGWFLDLLSRIKELEAWIGDFAMPSTVWLTGFFNPQSFLTAIMQSIAHKNEWPLDQMALQCEVTKKNREEFRSPPREGAYIHGLFMEGARWDAQAGIITEAKLKDLTPPMPVMFIKAIPADKQDCRSVYPCPVYKTCQRGPTYVWTFNLKTKENPSKWVLAGVALLLQV</sequence>
<dbReference type="InterPro" id="IPR041466">
    <property type="entry name" value="Dynein_AAA5_ext"/>
</dbReference>
<dbReference type="Gene3D" id="3.20.180.20">
    <property type="entry name" value="Dynein heavy chain, N-terminal domain 2"/>
    <property type="match status" value="1"/>
</dbReference>
<dbReference type="InterPro" id="IPR041589">
    <property type="entry name" value="DNAH3_AAA_lid_1"/>
</dbReference>
<evidence type="ECO:0000256" key="8">
    <source>
        <dbReference type="ARBA" id="ARBA00023017"/>
    </source>
</evidence>
<evidence type="ECO:0000256" key="12">
    <source>
        <dbReference type="ARBA" id="ARBA00023212"/>
    </source>
</evidence>
<feature type="domain" description="AAA+ ATPase" evidence="15">
    <location>
        <begin position="2202"/>
        <end position="2402"/>
    </location>
</feature>
<name>L5JXW7_PTEAL</name>
<dbReference type="InterPro" id="IPR026983">
    <property type="entry name" value="DHC"/>
</dbReference>
<dbReference type="FunFam" id="1.20.1270.280:FF:000003">
    <property type="entry name" value="Dynein axonemal heavy chain 17"/>
    <property type="match status" value="1"/>
</dbReference>
<dbReference type="PANTHER" id="PTHR46532">
    <property type="entry name" value="MALE FERTILITY FACTOR KL5"/>
    <property type="match status" value="1"/>
</dbReference>
<dbReference type="Proteomes" id="UP000010552">
    <property type="component" value="Unassembled WGS sequence"/>
</dbReference>
<dbReference type="InterPro" id="IPR042219">
    <property type="entry name" value="AAA_lid_11_sf"/>
</dbReference>
<dbReference type="FunFam" id="3.10.490.20:FF:000002">
    <property type="entry name" value="Dynein axonemal heavy chain 17"/>
    <property type="match status" value="1"/>
</dbReference>
<dbReference type="InterPro" id="IPR024743">
    <property type="entry name" value="Dynein_HC_stalk"/>
</dbReference>
<dbReference type="Gene3D" id="1.10.8.720">
    <property type="entry name" value="Region D6 of dynein motor"/>
    <property type="match status" value="1"/>
</dbReference>
<dbReference type="GO" id="GO:0005858">
    <property type="term" value="C:axonemal dynein complex"/>
    <property type="evidence" value="ECO:0007669"/>
    <property type="project" value="TreeGrafter"/>
</dbReference>
<dbReference type="Gene3D" id="1.10.287.2620">
    <property type="match status" value="1"/>
</dbReference>
<evidence type="ECO:0000313" key="16">
    <source>
        <dbReference type="EMBL" id="ELK03882.1"/>
    </source>
</evidence>
<feature type="coiled-coil region" evidence="14">
    <location>
        <begin position="3658"/>
        <end position="3688"/>
    </location>
</feature>
<dbReference type="GO" id="GO:0005874">
    <property type="term" value="C:microtubule"/>
    <property type="evidence" value="ECO:0007669"/>
    <property type="project" value="UniProtKB-KW"/>
</dbReference>
<dbReference type="Gene3D" id="1.20.140.100">
    <property type="entry name" value="Dynein heavy chain, N-terminal domain 2"/>
    <property type="match status" value="1"/>
</dbReference>
<accession>L5JXW7</accession>
<dbReference type="GO" id="GO:0008569">
    <property type="term" value="F:minus-end-directed microtubule motor activity"/>
    <property type="evidence" value="ECO:0007669"/>
    <property type="project" value="InterPro"/>
</dbReference>
<keyword evidence="13" id="KW-0966">Cell projection</keyword>
<evidence type="ECO:0000256" key="14">
    <source>
        <dbReference type="SAM" id="Coils"/>
    </source>
</evidence>
<dbReference type="GO" id="GO:0097729">
    <property type="term" value="C:9+2 motile cilium"/>
    <property type="evidence" value="ECO:0007669"/>
    <property type="project" value="UniProtKB-ARBA"/>
</dbReference>
<dbReference type="STRING" id="9402.L5JXW7"/>
<keyword evidence="5" id="KW-0677">Repeat</keyword>
<feature type="coiled-coil region" evidence="14">
    <location>
        <begin position="3135"/>
        <end position="3169"/>
    </location>
</feature>
<evidence type="ECO:0000256" key="2">
    <source>
        <dbReference type="ARBA" id="ARBA00008887"/>
    </source>
</evidence>
<dbReference type="Gene3D" id="1.20.58.1120">
    <property type="match status" value="1"/>
</dbReference>
<dbReference type="PANTHER" id="PTHR46532:SF11">
    <property type="entry name" value="DYNEIN AXONEMAL HEAVY CHAIN 12"/>
    <property type="match status" value="1"/>
</dbReference>
<dbReference type="FunFam" id="1.10.8.710:FF:000002">
    <property type="entry name" value="dynein heavy chain 17, axonemal"/>
    <property type="match status" value="1"/>
</dbReference>
<keyword evidence="3" id="KW-0963">Cytoplasm</keyword>
<comment type="subcellular location">
    <subcellularLocation>
        <location evidence="1">Cytoplasm</location>
        <location evidence="1">Cytoskeleton</location>
        <location evidence="1">Cilium axoneme</location>
    </subcellularLocation>
</comment>
<reference evidence="17" key="1">
    <citation type="journal article" date="2013" name="Science">
        <title>Comparative analysis of bat genomes provides insight into the evolution of flight and immunity.</title>
        <authorList>
            <person name="Zhang G."/>
            <person name="Cowled C."/>
            <person name="Shi Z."/>
            <person name="Huang Z."/>
            <person name="Bishop-Lilly K.A."/>
            <person name="Fang X."/>
            <person name="Wynne J.W."/>
            <person name="Xiong Z."/>
            <person name="Baker M.L."/>
            <person name="Zhao W."/>
            <person name="Tachedjian M."/>
            <person name="Zhu Y."/>
            <person name="Zhou P."/>
            <person name="Jiang X."/>
            <person name="Ng J."/>
            <person name="Yang L."/>
            <person name="Wu L."/>
            <person name="Xiao J."/>
            <person name="Feng Y."/>
            <person name="Chen Y."/>
            <person name="Sun X."/>
            <person name="Zhang Y."/>
            <person name="Marsh G.A."/>
            <person name="Crameri G."/>
            <person name="Broder C.C."/>
            <person name="Frey K.G."/>
            <person name="Wang L.F."/>
            <person name="Wang J."/>
        </authorList>
    </citation>
    <scope>NUCLEOTIDE SEQUENCE [LARGE SCALE GENOMIC DNA]</scope>
</reference>
<feature type="domain" description="AAA+ ATPase" evidence="15">
    <location>
        <begin position="2529"/>
        <end position="2680"/>
    </location>
</feature>
<dbReference type="FunFam" id="3.20.180.20:FF:000001">
    <property type="entry name" value="Dynein axonemal heavy chain 5"/>
    <property type="match status" value="1"/>
</dbReference>
<dbReference type="InterPro" id="IPR043160">
    <property type="entry name" value="Dynein_C_barrel"/>
</dbReference>
<feature type="coiled-coil region" evidence="14">
    <location>
        <begin position="808"/>
        <end position="835"/>
    </location>
</feature>
<dbReference type="FunFam" id="1.10.8.720:FF:000002">
    <property type="entry name" value="Dynein heavy chain 9, axonemal"/>
    <property type="match status" value="1"/>
</dbReference>
<dbReference type="GO" id="GO:0051959">
    <property type="term" value="F:dynein light intermediate chain binding"/>
    <property type="evidence" value="ECO:0007669"/>
    <property type="project" value="InterPro"/>
</dbReference>
<dbReference type="InterPro" id="IPR024317">
    <property type="entry name" value="Dynein_heavy_chain_D4_dom"/>
</dbReference>
<gene>
    <name evidence="16" type="ORF">PAL_GLEAN10010267</name>
</gene>
<dbReference type="FunFam" id="1.20.920.20:FF:000003">
    <property type="entry name" value="Dynein axonemal heavy chain 17"/>
    <property type="match status" value="1"/>
</dbReference>
<evidence type="ECO:0000256" key="1">
    <source>
        <dbReference type="ARBA" id="ARBA00004430"/>
    </source>
</evidence>
<evidence type="ECO:0000313" key="17">
    <source>
        <dbReference type="Proteomes" id="UP000010552"/>
    </source>
</evidence>
<dbReference type="Pfam" id="PF08385">
    <property type="entry name" value="DHC_N1"/>
    <property type="match status" value="2"/>
</dbReference>
<dbReference type="FunFam" id="3.40.50.300:FF:000682">
    <property type="entry name" value="Dynein axonemal heavy chain 17"/>
    <property type="match status" value="1"/>
</dbReference>
<dbReference type="SUPFAM" id="SSF52540">
    <property type="entry name" value="P-loop containing nucleoside triphosphate hydrolases"/>
    <property type="match status" value="4"/>
</dbReference>
<dbReference type="Pfam" id="PF03028">
    <property type="entry name" value="Dynein_heavy"/>
    <property type="match status" value="1"/>
</dbReference>